<dbReference type="Pfam" id="PF13076">
    <property type="entry name" value="Fur_reg_FbpA"/>
    <property type="match status" value="1"/>
</dbReference>
<evidence type="ECO:0008006" key="3">
    <source>
        <dbReference type="Google" id="ProtNLM"/>
    </source>
</evidence>
<dbReference type="Proteomes" id="UP001549099">
    <property type="component" value="Unassembled WGS sequence"/>
</dbReference>
<evidence type="ECO:0000313" key="1">
    <source>
        <dbReference type="EMBL" id="MET3576263.1"/>
    </source>
</evidence>
<gene>
    <name evidence="1" type="ORF">ABID49_002179</name>
</gene>
<sequence>MRQLHESPMDEKKQVIIDRLVDEGVFKIDGKQLYELPIYALIKEYTERDTH</sequence>
<dbReference type="RefSeq" id="WP_354198159.1">
    <property type="nucleotide sequence ID" value="NZ_JBEPLW010000019.1"/>
</dbReference>
<organism evidence="1 2">
    <name type="scientific">Bhargavaea ullalensis</name>
    <dbReference type="NCBI Taxonomy" id="1265685"/>
    <lineage>
        <taxon>Bacteria</taxon>
        <taxon>Bacillati</taxon>
        <taxon>Bacillota</taxon>
        <taxon>Bacilli</taxon>
        <taxon>Bacillales</taxon>
        <taxon>Caryophanaceae</taxon>
        <taxon>Bhargavaea</taxon>
    </lineage>
</organism>
<evidence type="ECO:0000313" key="2">
    <source>
        <dbReference type="Proteomes" id="UP001549099"/>
    </source>
</evidence>
<reference evidence="1 2" key="1">
    <citation type="submission" date="2024-06" db="EMBL/GenBank/DDBJ databases">
        <title>Genomic Encyclopedia of Type Strains, Phase IV (KMG-IV): sequencing the most valuable type-strain genomes for metagenomic binning, comparative biology and taxonomic classification.</title>
        <authorList>
            <person name="Goeker M."/>
        </authorList>
    </citation>
    <scope>NUCLEOTIDE SEQUENCE [LARGE SCALE GENOMIC DNA]</scope>
    <source>
        <strain evidence="1 2">DSM 26128</strain>
    </source>
</reference>
<dbReference type="InterPro" id="IPR025072">
    <property type="entry name" value="Fur_reg_FbpA"/>
</dbReference>
<proteinExistence type="predicted"/>
<keyword evidence="2" id="KW-1185">Reference proteome</keyword>
<protein>
    <recommendedName>
        <fullName evidence="3">Fur-regulated basic protein A</fullName>
    </recommendedName>
</protein>
<comment type="caution">
    <text evidence="1">The sequence shown here is derived from an EMBL/GenBank/DDBJ whole genome shotgun (WGS) entry which is preliminary data.</text>
</comment>
<dbReference type="EMBL" id="JBEPLW010000019">
    <property type="protein sequence ID" value="MET3576263.1"/>
    <property type="molecule type" value="Genomic_DNA"/>
</dbReference>
<name>A0ABV2GDB0_9BACL</name>
<accession>A0ABV2GDB0</accession>